<name>A0AAU7DWV0_9MICO</name>
<gene>
    <name evidence="2" type="ORF">V5R04_15170</name>
</gene>
<sequence length="224" mass="23955">MTKLPRVAHGLLVAAVLMGSLASCSSELPAVGESLTIEQAETLAQARFRLAAQGPFTVEVSVGGQDDVNHLEAELTVDHQNLQAWGTVERGPQGLAITEQVVLTDQIYAVNVDGVWQTGELPTAALLVPFSMGADRPENAQILAQSDAQFLGSSKLDEQEVAVFRNVSESGQDSTTRLWVDEEGRLQRLDSGADETFSATVLDQSPTPKPEDLVAFIDSLGTPR</sequence>
<dbReference type="PROSITE" id="PS51257">
    <property type="entry name" value="PROKAR_LIPOPROTEIN"/>
    <property type="match status" value="1"/>
</dbReference>
<protein>
    <recommendedName>
        <fullName evidence="3">Lipoprotein</fullName>
    </recommendedName>
</protein>
<proteinExistence type="predicted"/>
<keyword evidence="1" id="KW-0732">Signal</keyword>
<feature type="chain" id="PRO_5043851319" description="Lipoprotein" evidence="1">
    <location>
        <begin position="23"/>
        <end position="224"/>
    </location>
</feature>
<dbReference type="EMBL" id="CP146203">
    <property type="protein sequence ID" value="XBH21530.1"/>
    <property type="molecule type" value="Genomic_DNA"/>
</dbReference>
<evidence type="ECO:0008006" key="3">
    <source>
        <dbReference type="Google" id="ProtNLM"/>
    </source>
</evidence>
<reference evidence="2" key="1">
    <citation type="submission" date="2024-02" db="EMBL/GenBank/DDBJ databases">
        <title>Tomenella chthoni gen. nov. sp. nov., a member of the family Jonesiaceae isolated from bat guano.</title>
        <authorList>
            <person name="Miller S.L."/>
            <person name="King J."/>
            <person name="Sankaranarayanan K."/>
            <person name="Lawson P.A."/>
        </authorList>
    </citation>
    <scope>NUCLEOTIDE SEQUENCE</scope>
    <source>
        <strain evidence="2">BS-20</strain>
    </source>
</reference>
<evidence type="ECO:0000256" key="1">
    <source>
        <dbReference type="SAM" id="SignalP"/>
    </source>
</evidence>
<dbReference type="AlphaFoldDB" id="A0AAU7DWV0"/>
<accession>A0AAU7DWV0</accession>
<feature type="signal peptide" evidence="1">
    <location>
        <begin position="1"/>
        <end position="22"/>
    </location>
</feature>
<evidence type="ECO:0000313" key="2">
    <source>
        <dbReference type="EMBL" id="XBH21530.1"/>
    </source>
</evidence>
<organism evidence="2">
    <name type="scientific">Jonesiaceae bacterium BS-20</name>
    <dbReference type="NCBI Taxonomy" id="3120821"/>
    <lineage>
        <taxon>Bacteria</taxon>
        <taxon>Bacillati</taxon>
        <taxon>Actinomycetota</taxon>
        <taxon>Actinomycetes</taxon>
        <taxon>Micrococcales</taxon>
        <taxon>Jonesiaceae</taxon>
    </lineage>
</organism>